<sequence>MVSHYKQATLLDCGMACVKTIISYYFPKLEHLDSLQFDNNNHQGLSLFDIEDILKSYGIDADSYQIETPSLLNIWNNELHSNVIILLNYRSTTHPWTRF</sequence>
<dbReference type="Proteomes" id="UP000028090">
    <property type="component" value="Unassembled WGS sequence"/>
</dbReference>
<comment type="caution">
    <text evidence="2">The sequence shown here is derived from an EMBL/GenBank/DDBJ whole genome shotgun (WGS) entry which is preliminary data.</text>
</comment>
<dbReference type="InterPro" id="IPR005074">
    <property type="entry name" value="Peptidase_C39"/>
</dbReference>
<evidence type="ECO:0000259" key="1">
    <source>
        <dbReference type="Pfam" id="PF03412"/>
    </source>
</evidence>
<dbReference type="RefSeq" id="WP_042901802.1">
    <property type="nucleotide sequence ID" value="NZ_JPFU01000015.1"/>
</dbReference>
<gene>
    <name evidence="2" type="ORF">SK629_2100</name>
</gene>
<evidence type="ECO:0000313" key="2">
    <source>
        <dbReference type="EMBL" id="KEQ33854.1"/>
    </source>
</evidence>
<evidence type="ECO:0000313" key="3">
    <source>
        <dbReference type="Proteomes" id="UP000028090"/>
    </source>
</evidence>
<proteinExistence type="predicted"/>
<dbReference type="Pfam" id="PF03412">
    <property type="entry name" value="Peptidase_C39"/>
    <property type="match status" value="1"/>
</dbReference>
<organism evidence="2 3">
    <name type="scientific">Streptococcus mitis</name>
    <dbReference type="NCBI Taxonomy" id="28037"/>
    <lineage>
        <taxon>Bacteria</taxon>
        <taxon>Bacillati</taxon>
        <taxon>Bacillota</taxon>
        <taxon>Bacilli</taxon>
        <taxon>Lactobacillales</taxon>
        <taxon>Streptococcaceae</taxon>
        <taxon>Streptococcus</taxon>
        <taxon>Streptococcus mitis group</taxon>
    </lineage>
</organism>
<dbReference type="EMBL" id="JPFU01000015">
    <property type="protein sequence ID" value="KEQ33854.1"/>
    <property type="molecule type" value="Genomic_DNA"/>
</dbReference>
<dbReference type="GO" id="GO:0016020">
    <property type="term" value="C:membrane"/>
    <property type="evidence" value="ECO:0007669"/>
    <property type="project" value="InterPro"/>
</dbReference>
<name>A0A081PT31_STRMT</name>
<accession>A0A081PT31</accession>
<dbReference type="AlphaFoldDB" id="A0A081PT31"/>
<dbReference type="GO" id="GO:0005524">
    <property type="term" value="F:ATP binding"/>
    <property type="evidence" value="ECO:0007669"/>
    <property type="project" value="InterPro"/>
</dbReference>
<protein>
    <submittedName>
        <fullName evidence="2">Peptidase C39 family protein</fullName>
    </submittedName>
</protein>
<dbReference type="GO" id="GO:0008233">
    <property type="term" value="F:peptidase activity"/>
    <property type="evidence" value="ECO:0007669"/>
    <property type="project" value="InterPro"/>
</dbReference>
<reference evidence="2 3" key="1">
    <citation type="submission" date="2014-05" db="EMBL/GenBank/DDBJ databases">
        <authorList>
            <person name="Daugherty S.C."/>
            <person name="Tallon L.J."/>
            <person name="Sadzewicz L."/>
            <person name="Kilian M."/>
            <person name="Tettelin H."/>
        </authorList>
    </citation>
    <scope>NUCLEOTIDE SEQUENCE [LARGE SCALE GENOMIC DNA]</scope>
    <source>
        <strain evidence="2 3">SK629</strain>
    </source>
</reference>
<dbReference type="GO" id="GO:0006508">
    <property type="term" value="P:proteolysis"/>
    <property type="evidence" value="ECO:0007669"/>
    <property type="project" value="InterPro"/>
</dbReference>
<dbReference type="Gene3D" id="3.90.70.10">
    <property type="entry name" value="Cysteine proteinases"/>
    <property type="match status" value="1"/>
</dbReference>
<feature type="domain" description="Peptidase C39" evidence="1">
    <location>
        <begin position="5"/>
        <end position="88"/>
    </location>
</feature>